<feature type="domain" description="HTH cro/C1-type" evidence="2">
    <location>
        <begin position="43"/>
        <end position="97"/>
    </location>
</feature>
<proteinExistence type="predicted"/>
<name>A0ABS9E2V9_9PROT</name>
<organism evidence="3 4">
    <name type="scientific">Acidiphilium iwatense</name>
    <dbReference type="NCBI Taxonomy" id="768198"/>
    <lineage>
        <taxon>Bacteria</taxon>
        <taxon>Pseudomonadati</taxon>
        <taxon>Pseudomonadota</taxon>
        <taxon>Alphaproteobacteria</taxon>
        <taxon>Acetobacterales</taxon>
        <taxon>Acidocellaceae</taxon>
        <taxon>Acidiphilium</taxon>
    </lineage>
</organism>
<dbReference type="InterPro" id="IPR001387">
    <property type="entry name" value="Cro/C1-type_HTH"/>
</dbReference>
<protein>
    <submittedName>
        <fullName evidence="3">Helix-turn-helix domain-containing protein</fullName>
    </submittedName>
</protein>
<dbReference type="InterPro" id="IPR010982">
    <property type="entry name" value="Lambda_DNA-bd_dom_sf"/>
</dbReference>
<comment type="caution">
    <text evidence="3">The sequence shown here is derived from an EMBL/GenBank/DDBJ whole genome shotgun (WGS) entry which is preliminary data.</text>
</comment>
<dbReference type="CDD" id="cd00093">
    <property type="entry name" value="HTH_XRE"/>
    <property type="match status" value="1"/>
</dbReference>
<dbReference type="EMBL" id="JAKGBZ010000044">
    <property type="protein sequence ID" value="MCF3948266.1"/>
    <property type="molecule type" value="Genomic_DNA"/>
</dbReference>
<dbReference type="PROSITE" id="PS50943">
    <property type="entry name" value="HTH_CROC1"/>
    <property type="match status" value="1"/>
</dbReference>
<reference evidence="3 4" key="1">
    <citation type="submission" date="2022-01" db="EMBL/GenBank/DDBJ databases">
        <authorList>
            <person name="Won M."/>
            <person name="Kim S.-J."/>
            <person name="Kwon S.-W."/>
        </authorList>
    </citation>
    <scope>NUCLEOTIDE SEQUENCE [LARGE SCALE GENOMIC DNA]</scope>
    <source>
        <strain evidence="3 4">KCTC 23505</strain>
    </source>
</reference>
<feature type="region of interest" description="Disordered" evidence="1">
    <location>
        <begin position="100"/>
        <end position="135"/>
    </location>
</feature>
<accession>A0ABS9E2V9</accession>
<evidence type="ECO:0000313" key="4">
    <source>
        <dbReference type="Proteomes" id="UP001521209"/>
    </source>
</evidence>
<dbReference type="RefSeq" id="WP_235705551.1">
    <property type="nucleotide sequence ID" value="NZ_JAKGBZ010000044.1"/>
</dbReference>
<dbReference type="Gene3D" id="1.10.260.40">
    <property type="entry name" value="lambda repressor-like DNA-binding domains"/>
    <property type="match status" value="1"/>
</dbReference>
<evidence type="ECO:0000313" key="3">
    <source>
        <dbReference type="EMBL" id="MCF3948266.1"/>
    </source>
</evidence>
<evidence type="ECO:0000259" key="2">
    <source>
        <dbReference type="PROSITE" id="PS50943"/>
    </source>
</evidence>
<dbReference type="SMART" id="SM00530">
    <property type="entry name" value="HTH_XRE"/>
    <property type="match status" value="1"/>
</dbReference>
<evidence type="ECO:0000256" key="1">
    <source>
        <dbReference type="SAM" id="MobiDB-lite"/>
    </source>
</evidence>
<gene>
    <name evidence="3" type="ORF">L2A60_16450</name>
</gene>
<dbReference type="SUPFAM" id="SSF47413">
    <property type="entry name" value="lambda repressor-like DNA-binding domains"/>
    <property type="match status" value="1"/>
</dbReference>
<dbReference type="Proteomes" id="UP001521209">
    <property type="component" value="Unassembled WGS sequence"/>
</dbReference>
<sequence>MADNEHPSSPAKSKNRIKRERELSSINGRILKAGERKIFAMNIRHARHSLGLTVHDLGRLMDTKGTYVALVERGENNTSIDRMATFAKALGHPLHALLNPRFVGDSNSDRTNPQRPPTVEQPEAPAKGRPLKPDK</sequence>
<keyword evidence="4" id="KW-1185">Reference proteome</keyword>